<dbReference type="PANTHER" id="PTHR42928">
    <property type="entry name" value="TRICARBOXYLATE-BINDING PROTEIN"/>
    <property type="match status" value="1"/>
</dbReference>
<accession>A0A109XX02</accession>
<dbReference type="Gene3D" id="3.40.190.10">
    <property type="entry name" value="Periplasmic binding protein-like II"/>
    <property type="match status" value="1"/>
</dbReference>
<comment type="similarity">
    <text evidence="1">Belongs to the UPF0065 (bug) family.</text>
</comment>
<protein>
    <submittedName>
        <fullName evidence="3">Tripartite tricarboxylate transporter substrate binding protein</fullName>
    </submittedName>
</protein>
<dbReference type="PANTHER" id="PTHR42928:SF5">
    <property type="entry name" value="BLR1237 PROTEIN"/>
    <property type="match status" value="1"/>
</dbReference>
<dbReference type="SUPFAM" id="SSF53850">
    <property type="entry name" value="Periplasmic binding protein-like II"/>
    <property type="match status" value="1"/>
</dbReference>
<gene>
    <name evidence="3" type="ORF">AL504_18590</name>
</gene>
<evidence type="ECO:0000313" key="3">
    <source>
        <dbReference type="EMBL" id="AMG37838.1"/>
    </source>
</evidence>
<evidence type="ECO:0000256" key="2">
    <source>
        <dbReference type="SAM" id="SignalP"/>
    </source>
</evidence>
<dbReference type="InterPro" id="IPR005064">
    <property type="entry name" value="BUG"/>
</dbReference>
<reference evidence="4" key="1">
    <citation type="submission" date="2015-12" db="EMBL/GenBank/DDBJ databases">
        <title>FDA dAtabase for Regulatory Grade micrObial Sequences (FDA-ARGOS): Supporting development and validation of Infectious Disease Dx tests.</title>
        <authorList>
            <person name="Case J."/>
            <person name="Tallon L."/>
            <person name="Sadzewicz L."/>
            <person name="Sengamalay N."/>
            <person name="Ott S."/>
            <person name="Godinez A."/>
            <person name="Nagaraj S."/>
            <person name="Nadendla S."/>
            <person name="Sichtig H."/>
        </authorList>
    </citation>
    <scope>NUCLEOTIDE SEQUENCE [LARGE SCALE GENOMIC DNA]</scope>
    <source>
        <strain evidence="4">FDAARGOS_147</strain>
    </source>
</reference>
<dbReference type="Proteomes" id="UP000060602">
    <property type="component" value="Chromosome"/>
</dbReference>
<dbReference type="InterPro" id="IPR042100">
    <property type="entry name" value="Bug_dom1"/>
</dbReference>
<feature type="signal peptide" evidence="2">
    <location>
        <begin position="1"/>
        <end position="23"/>
    </location>
</feature>
<organism evidence="3 4">
    <name type="scientific">Alcaligenes xylosoxydans xylosoxydans</name>
    <name type="common">Achromobacter xylosoxidans</name>
    <dbReference type="NCBI Taxonomy" id="85698"/>
    <lineage>
        <taxon>Bacteria</taxon>
        <taxon>Pseudomonadati</taxon>
        <taxon>Pseudomonadota</taxon>
        <taxon>Betaproteobacteria</taxon>
        <taxon>Burkholderiales</taxon>
        <taxon>Alcaligenaceae</taxon>
        <taxon>Achromobacter</taxon>
    </lineage>
</organism>
<evidence type="ECO:0000313" key="4">
    <source>
        <dbReference type="Proteomes" id="UP000060602"/>
    </source>
</evidence>
<dbReference type="AlphaFoldDB" id="A0A109XX02"/>
<dbReference type="RefSeq" id="WP_061072795.1">
    <property type="nucleotide sequence ID" value="NZ_CP014060.2"/>
</dbReference>
<dbReference type="PIRSF" id="PIRSF017082">
    <property type="entry name" value="YflP"/>
    <property type="match status" value="1"/>
</dbReference>
<keyword evidence="2" id="KW-0732">Signal</keyword>
<dbReference type="EMBL" id="CP014060">
    <property type="protein sequence ID" value="AMG37838.1"/>
    <property type="molecule type" value="Genomic_DNA"/>
</dbReference>
<dbReference type="Pfam" id="PF03401">
    <property type="entry name" value="TctC"/>
    <property type="match status" value="1"/>
</dbReference>
<evidence type="ECO:0000256" key="1">
    <source>
        <dbReference type="ARBA" id="ARBA00006987"/>
    </source>
</evidence>
<dbReference type="CDD" id="cd13578">
    <property type="entry name" value="PBP2_Bug27"/>
    <property type="match status" value="1"/>
</dbReference>
<feature type="chain" id="PRO_5007141880" evidence="2">
    <location>
        <begin position="24"/>
        <end position="323"/>
    </location>
</feature>
<dbReference type="Gene3D" id="3.40.190.150">
    <property type="entry name" value="Bordetella uptake gene, domain 1"/>
    <property type="match status" value="1"/>
</dbReference>
<sequence length="323" mass="33226">MRAIAACRTALAALSLVAAAASAAQDWPTKPITLVVPYPPGGPTDIVARVVAQGLGDELKQTIIVDNRSGAGGNIGADMVAKAAPDGYMLLLATTAHAINMSLFKNLNYDTRKSFAPVTLLTSGPLVIVTRPDLPANNVRELIALAKSTPGKLTFASSGNGQSTHLAAELFGAMAGVRMVHVPYRGSAPALTDVMGGQADIMFDTMLSSMPYVNGGKLKALAVTGAARSPAAPNVPTVAEAGLPGYEATAWNGLLAPAGTPASVVERLNSALQKVLGRADIQQKFAAQGFAPAWKTPADTARFLDVEVEKWAGVVKTSGATVN</sequence>
<proteinExistence type="inferred from homology"/>
<name>A0A109XX02_ALCXX</name>